<dbReference type="RefSeq" id="XP_003137206.1">
    <property type="nucleotide sequence ID" value="XM_003137158.1"/>
</dbReference>
<keyword evidence="1" id="KW-0812">Transmembrane</keyword>
<proteinExistence type="predicted"/>
<organism evidence="2">
    <name type="scientific">Loa loa</name>
    <name type="common">Eye worm</name>
    <name type="synonym">Filaria loa</name>
    <dbReference type="NCBI Taxonomy" id="7209"/>
    <lineage>
        <taxon>Eukaryota</taxon>
        <taxon>Metazoa</taxon>
        <taxon>Ecdysozoa</taxon>
        <taxon>Nematoda</taxon>
        <taxon>Chromadorea</taxon>
        <taxon>Rhabditida</taxon>
        <taxon>Spirurina</taxon>
        <taxon>Spiruromorpha</taxon>
        <taxon>Filarioidea</taxon>
        <taxon>Onchocercidae</taxon>
        <taxon>Loa</taxon>
    </lineage>
</organism>
<dbReference type="GeneID" id="9938996"/>
<gene>
    <name evidence="2" type="ORF">LOAG_01619</name>
</gene>
<keyword evidence="1" id="KW-0472">Membrane</keyword>
<dbReference type="InParanoid" id="A0A1S0UAH6"/>
<name>A0A1S0UAH6_LOALO</name>
<dbReference type="KEGG" id="loa:LOAG_01619"/>
<dbReference type="CTD" id="9938996"/>
<dbReference type="EMBL" id="JH712087">
    <property type="protein sequence ID" value="EFO26871.1"/>
    <property type="molecule type" value="Genomic_DNA"/>
</dbReference>
<sequence length="172" mass="20398">MSATDTVADTAENWNTMRHLERFKKYGKYSVIFHFRLKFSSNLFEMIPVKSSKMSWKSKKILKSLKLKFKRVCSQRDYHKVESIMSQQYEMRLTSYSENPSWSRNIRLNANFAFAIVHDAIFHFNRLIKTIAQQIVAYDPNFQHRLILLLLTYVAIILQFGDISSIVNIKYE</sequence>
<accession>A0A1S0UAH6</accession>
<evidence type="ECO:0000256" key="1">
    <source>
        <dbReference type="SAM" id="Phobius"/>
    </source>
</evidence>
<evidence type="ECO:0000313" key="2">
    <source>
        <dbReference type="EMBL" id="EFO26871.1"/>
    </source>
</evidence>
<dbReference type="AlphaFoldDB" id="A0A1S0UAH6"/>
<protein>
    <submittedName>
        <fullName evidence="2">Uncharacterized protein</fullName>
    </submittedName>
</protein>
<keyword evidence="1" id="KW-1133">Transmembrane helix</keyword>
<reference evidence="2" key="1">
    <citation type="submission" date="2012-04" db="EMBL/GenBank/DDBJ databases">
        <title>The Genome Sequence of Loa loa.</title>
        <authorList>
            <consortium name="The Broad Institute Genome Sequencing Platform"/>
            <consortium name="Broad Institute Genome Sequencing Center for Infectious Disease"/>
            <person name="Nutman T.B."/>
            <person name="Fink D.L."/>
            <person name="Russ C."/>
            <person name="Young S."/>
            <person name="Zeng Q."/>
            <person name="Gargeya S."/>
            <person name="Alvarado L."/>
            <person name="Berlin A."/>
            <person name="Chapman S.B."/>
            <person name="Chen Z."/>
            <person name="Freedman E."/>
            <person name="Gellesch M."/>
            <person name="Goldberg J."/>
            <person name="Griggs A."/>
            <person name="Gujja S."/>
            <person name="Heilman E.R."/>
            <person name="Heiman D."/>
            <person name="Howarth C."/>
            <person name="Mehta T."/>
            <person name="Neiman D."/>
            <person name="Pearson M."/>
            <person name="Roberts A."/>
            <person name="Saif S."/>
            <person name="Shea T."/>
            <person name="Shenoy N."/>
            <person name="Sisk P."/>
            <person name="Stolte C."/>
            <person name="Sykes S."/>
            <person name="White J."/>
            <person name="Yandava C."/>
            <person name="Haas B."/>
            <person name="Henn M.R."/>
            <person name="Nusbaum C."/>
            <person name="Birren B."/>
        </authorList>
    </citation>
    <scope>NUCLEOTIDE SEQUENCE [LARGE SCALE GENOMIC DNA]</scope>
</reference>
<feature type="transmembrane region" description="Helical" evidence="1">
    <location>
        <begin position="146"/>
        <end position="167"/>
    </location>
</feature>